<evidence type="ECO:0000256" key="1">
    <source>
        <dbReference type="SAM" id="MobiDB-lite"/>
    </source>
</evidence>
<proteinExistence type="predicted"/>
<evidence type="ECO:0000313" key="4">
    <source>
        <dbReference type="Proteomes" id="UP001519310"/>
    </source>
</evidence>
<keyword evidence="2" id="KW-0732">Signal</keyword>
<accession>A0ABS4KW62</accession>
<feature type="region of interest" description="Disordered" evidence="1">
    <location>
        <begin position="99"/>
        <end position="119"/>
    </location>
</feature>
<organism evidence="3 4">
    <name type="scientific">Streptomyces avidinii</name>
    <dbReference type="NCBI Taxonomy" id="1895"/>
    <lineage>
        <taxon>Bacteria</taxon>
        <taxon>Bacillati</taxon>
        <taxon>Actinomycetota</taxon>
        <taxon>Actinomycetes</taxon>
        <taxon>Kitasatosporales</taxon>
        <taxon>Streptomycetaceae</taxon>
        <taxon>Streptomyces</taxon>
    </lineage>
</organism>
<feature type="compositionally biased region" description="Basic and acidic residues" evidence="1">
    <location>
        <begin position="52"/>
        <end position="61"/>
    </location>
</feature>
<evidence type="ECO:0000313" key="3">
    <source>
        <dbReference type="EMBL" id="MBP2034240.1"/>
    </source>
</evidence>
<protein>
    <submittedName>
        <fullName evidence="3">Uncharacterized protein</fullName>
    </submittedName>
</protein>
<gene>
    <name evidence="3" type="ORF">J2Z77_000024</name>
</gene>
<keyword evidence="4" id="KW-1185">Reference proteome</keyword>
<feature type="region of interest" description="Disordered" evidence="1">
    <location>
        <begin position="52"/>
        <end position="86"/>
    </location>
</feature>
<feature type="compositionally biased region" description="Basic residues" evidence="1">
    <location>
        <begin position="62"/>
        <end position="77"/>
    </location>
</feature>
<dbReference type="EMBL" id="JAGGLQ010000001">
    <property type="protein sequence ID" value="MBP2034240.1"/>
    <property type="molecule type" value="Genomic_DNA"/>
</dbReference>
<dbReference type="Proteomes" id="UP001519310">
    <property type="component" value="Unassembled WGS sequence"/>
</dbReference>
<feature type="signal peptide" evidence="2">
    <location>
        <begin position="1"/>
        <end position="32"/>
    </location>
</feature>
<evidence type="ECO:0000256" key="2">
    <source>
        <dbReference type="SAM" id="SignalP"/>
    </source>
</evidence>
<name>A0ABS4KW62_STRAV</name>
<feature type="chain" id="PRO_5047015613" evidence="2">
    <location>
        <begin position="33"/>
        <end position="119"/>
    </location>
</feature>
<feature type="compositionally biased region" description="Pro residues" evidence="1">
    <location>
        <begin position="102"/>
        <end position="119"/>
    </location>
</feature>
<dbReference type="RefSeq" id="WP_189974014.1">
    <property type="nucleotide sequence ID" value="NZ_BMVL01000023.1"/>
</dbReference>
<reference evidence="3 4" key="1">
    <citation type="submission" date="2021-03" db="EMBL/GenBank/DDBJ databases">
        <title>Genomic Encyclopedia of Type Strains, Phase IV (KMG-IV): sequencing the most valuable type-strain genomes for metagenomic binning, comparative biology and taxonomic classification.</title>
        <authorList>
            <person name="Goeker M."/>
        </authorList>
    </citation>
    <scope>NUCLEOTIDE SEQUENCE [LARGE SCALE GENOMIC DNA]</scope>
    <source>
        <strain evidence="3 4">DSM 40526</strain>
    </source>
</reference>
<sequence>MSRSSRKQRFALVAVSAAFVGAGVLVPSSAFASSAPSSVSEVATMTASHIDLAKGDRGGHGDHHKKGDKHKKNKNKGKPKDVKNMPGCKFYKGKVYCEHKPNPAPAPAPKPAPAPAPGG</sequence>
<comment type="caution">
    <text evidence="3">The sequence shown here is derived from an EMBL/GenBank/DDBJ whole genome shotgun (WGS) entry which is preliminary data.</text>
</comment>